<dbReference type="Proteomes" id="UP000067626">
    <property type="component" value="Chromosome"/>
</dbReference>
<proteinExistence type="predicted"/>
<dbReference type="PROSITE" id="PS51257">
    <property type="entry name" value="PROKAR_LIPOPROTEIN"/>
    <property type="match status" value="1"/>
</dbReference>
<name>A0A0K1EP25_CHOCO</name>
<dbReference type="KEGG" id="ccro:CMC5_066040"/>
<dbReference type="AlphaFoldDB" id="A0A0K1EP25"/>
<reference evidence="2 3" key="1">
    <citation type="submission" date="2015-07" db="EMBL/GenBank/DDBJ databases">
        <title>Genome analysis of myxobacterium Chondromyces crocatus Cm c5 reveals a high potential for natural compound synthesis and the genetic basis for the loss of fruiting body formation.</title>
        <authorList>
            <person name="Zaburannyi N."/>
            <person name="Bunk B."/>
            <person name="Maier J."/>
            <person name="Overmann J."/>
            <person name="Mueller R."/>
        </authorList>
    </citation>
    <scope>NUCLEOTIDE SEQUENCE [LARGE SCALE GENOMIC DNA]</scope>
    <source>
        <strain evidence="2 3">Cm c5</strain>
    </source>
</reference>
<feature type="signal peptide" evidence="1">
    <location>
        <begin position="1"/>
        <end position="21"/>
    </location>
</feature>
<sequence>MRPRRWRCSALLLASALLAGATGCDDLSRFSTKPGQAYCGAVTLGSAFRTGLSPRVQMRLEIDASALDGPDSPGTLTTYEAATQDQPERRLLDGAELRTIAPIAHDALSRLQFGEGRERNALFAVNPADPAGEGLLAIVSFQSDEAIEVRLLRPGAPVVEGAAPGIERRQIFGIFRLTKRKEGCGF</sequence>
<accession>A0A0K1EP25</accession>
<organism evidence="2 3">
    <name type="scientific">Chondromyces crocatus</name>
    <dbReference type="NCBI Taxonomy" id="52"/>
    <lineage>
        <taxon>Bacteria</taxon>
        <taxon>Pseudomonadati</taxon>
        <taxon>Myxococcota</taxon>
        <taxon>Polyangia</taxon>
        <taxon>Polyangiales</taxon>
        <taxon>Polyangiaceae</taxon>
        <taxon>Chondromyces</taxon>
    </lineage>
</organism>
<evidence type="ECO:0000313" key="2">
    <source>
        <dbReference type="EMBL" id="AKT42378.1"/>
    </source>
</evidence>
<evidence type="ECO:0000256" key="1">
    <source>
        <dbReference type="SAM" id="SignalP"/>
    </source>
</evidence>
<keyword evidence="1" id="KW-0732">Signal</keyword>
<feature type="chain" id="PRO_5005459740" description="Lipoprotein" evidence="1">
    <location>
        <begin position="22"/>
        <end position="186"/>
    </location>
</feature>
<dbReference type="OrthoDB" id="5510262at2"/>
<gene>
    <name evidence="2" type="ORF">CMC5_066040</name>
</gene>
<keyword evidence="3" id="KW-1185">Reference proteome</keyword>
<evidence type="ECO:0000313" key="3">
    <source>
        <dbReference type="Proteomes" id="UP000067626"/>
    </source>
</evidence>
<dbReference type="EMBL" id="CP012159">
    <property type="protein sequence ID" value="AKT42378.1"/>
    <property type="molecule type" value="Genomic_DNA"/>
</dbReference>
<dbReference type="STRING" id="52.CMC5_066040"/>
<evidence type="ECO:0008006" key="4">
    <source>
        <dbReference type="Google" id="ProtNLM"/>
    </source>
</evidence>
<protein>
    <recommendedName>
        <fullName evidence="4">Lipoprotein</fullName>
    </recommendedName>
</protein>